<evidence type="ECO:0000313" key="2">
    <source>
        <dbReference type="Proteomes" id="UP000006729"/>
    </source>
</evidence>
<dbReference type="STRING" id="3694.A0A2K1Z916"/>
<dbReference type="EMBL" id="CM009298">
    <property type="protein sequence ID" value="PNT21770.1"/>
    <property type="molecule type" value="Genomic_DNA"/>
</dbReference>
<gene>
    <name evidence="1" type="ORF">POPTR_009G167300</name>
</gene>
<reference evidence="1 2" key="1">
    <citation type="journal article" date="2006" name="Science">
        <title>The genome of black cottonwood, Populus trichocarpa (Torr. &amp; Gray).</title>
        <authorList>
            <person name="Tuskan G.A."/>
            <person name="Difazio S."/>
            <person name="Jansson S."/>
            <person name="Bohlmann J."/>
            <person name="Grigoriev I."/>
            <person name="Hellsten U."/>
            <person name="Putnam N."/>
            <person name="Ralph S."/>
            <person name="Rombauts S."/>
            <person name="Salamov A."/>
            <person name="Schein J."/>
            <person name="Sterck L."/>
            <person name="Aerts A."/>
            <person name="Bhalerao R.R."/>
            <person name="Bhalerao R.P."/>
            <person name="Blaudez D."/>
            <person name="Boerjan W."/>
            <person name="Brun A."/>
            <person name="Brunner A."/>
            <person name="Busov V."/>
            <person name="Campbell M."/>
            <person name="Carlson J."/>
            <person name="Chalot M."/>
            <person name="Chapman J."/>
            <person name="Chen G.L."/>
            <person name="Cooper D."/>
            <person name="Coutinho P.M."/>
            <person name="Couturier J."/>
            <person name="Covert S."/>
            <person name="Cronk Q."/>
            <person name="Cunningham R."/>
            <person name="Davis J."/>
            <person name="Degroeve S."/>
            <person name="Dejardin A."/>
            <person name="Depamphilis C."/>
            <person name="Detter J."/>
            <person name="Dirks B."/>
            <person name="Dubchak I."/>
            <person name="Duplessis S."/>
            <person name="Ehlting J."/>
            <person name="Ellis B."/>
            <person name="Gendler K."/>
            <person name="Goodstein D."/>
            <person name="Gribskov M."/>
            <person name="Grimwood J."/>
            <person name="Groover A."/>
            <person name="Gunter L."/>
            <person name="Hamberger B."/>
            <person name="Heinze B."/>
            <person name="Helariutta Y."/>
            <person name="Henrissat B."/>
            <person name="Holligan D."/>
            <person name="Holt R."/>
            <person name="Huang W."/>
            <person name="Islam-Faridi N."/>
            <person name="Jones S."/>
            <person name="Jones-Rhoades M."/>
            <person name="Jorgensen R."/>
            <person name="Joshi C."/>
            <person name="Kangasjarvi J."/>
            <person name="Karlsson J."/>
            <person name="Kelleher C."/>
            <person name="Kirkpatrick R."/>
            <person name="Kirst M."/>
            <person name="Kohler A."/>
            <person name="Kalluri U."/>
            <person name="Larimer F."/>
            <person name="Leebens-Mack J."/>
            <person name="Leple J.C."/>
            <person name="Locascio P."/>
            <person name="Lou Y."/>
            <person name="Lucas S."/>
            <person name="Martin F."/>
            <person name="Montanini B."/>
            <person name="Napoli C."/>
            <person name="Nelson D.R."/>
            <person name="Nelson C."/>
            <person name="Nieminen K."/>
            <person name="Nilsson O."/>
            <person name="Pereda V."/>
            <person name="Peter G."/>
            <person name="Philippe R."/>
            <person name="Pilate G."/>
            <person name="Poliakov A."/>
            <person name="Razumovskaya J."/>
            <person name="Richardson P."/>
            <person name="Rinaldi C."/>
            <person name="Ritland K."/>
            <person name="Rouze P."/>
            <person name="Ryaboy D."/>
            <person name="Schmutz J."/>
            <person name="Schrader J."/>
            <person name="Segerman B."/>
            <person name="Shin H."/>
            <person name="Siddiqui A."/>
            <person name="Sterky F."/>
            <person name="Terry A."/>
            <person name="Tsai C.J."/>
            <person name="Uberbacher E."/>
            <person name="Unneberg P."/>
            <person name="Vahala J."/>
            <person name="Wall K."/>
            <person name="Wessler S."/>
            <person name="Yang G."/>
            <person name="Yin T."/>
            <person name="Douglas C."/>
            <person name="Marra M."/>
            <person name="Sandberg G."/>
            <person name="Van de Peer Y."/>
            <person name="Rokhsar D."/>
        </authorList>
    </citation>
    <scope>NUCLEOTIDE SEQUENCE [LARGE SCALE GENOMIC DNA]</scope>
    <source>
        <strain evidence="2">cv. Nisqually</strain>
    </source>
</reference>
<protein>
    <recommendedName>
        <fullName evidence="3">Pentatricopeptide repeat-containing protein</fullName>
    </recommendedName>
</protein>
<proteinExistence type="predicted"/>
<evidence type="ECO:0008006" key="3">
    <source>
        <dbReference type="Google" id="ProtNLM"/>
    </source>
</evidence>
<accession>A0A2K1Z916</accession>
<dbReference type="InParanoid" id="A0A2K1Z916"/>
<dbReference type="AlphaFoldDB" id="A0A2K1Z916"/>
<organism evidence="1 2">
    <name type="scientific">Populus trichocarpa</name>
    <name type="common">Western balsam poplar</name>
    <name type="synonym">Populus balsamifera subsp. trichocarpa</name>
    <dbReference type="NCBI Taxonomy" id="3694"/>
    <lineage>
        <taxon>Eukaryota</taxon>
        <taxon>Viridiplantae</taxon>
        <taxon>Streptophyta</taxon>
        <taxon>Embryophyta</taxon>
        <taxon>Tracheophyta</taxon>
        <taxon>Spermatophyta</taxon>
        <taxon>Magnoliopsida</taxon>
        <taxon>eudicotyledons</taxon>
        <taxon>Gunneridae</taxon>
        <taxon>Pentapetalae</taxon>
        <taxon>rosids</taxon>
        <taxon>fabids</taxon>
        <taxon>Malpighiales</taxon>
        <taxon>Salicaceae</taxon>
        <taxon>Saliceae</taxon>
        <taxon>Populus</taxon>
    </lineage>
</organism>
<keyword evidence="2" id="KW-1185">Reference proteome</keyword>
<name>A0A2K1Z916_POPTR</name>
<sequence>MHADAEMECARELFDEMHEKDVISWSVIIGVGLQMFKEIESDGVVTVSVLKACVSSRDICEGRLVIRRGFDGVLFVVNSLC</sequence>
<dbReference type="Proteomes" id="UP000006729">
    <property type="component" value="Chromosome 9"/>
</dbReference>
<evidence type="ECO:0000313" key="1">
    <source>
        <dbReference type="EMBL" id="PNT21770.1"/>
    </source>
</evidence>